<dbReference type="CDD" id="cd00609">
    <property type="entry name" value="AAT_like"/>
    <property type="match status" value="1"/>
</dbReference>
<dbReference type="EC" id="2.6.1.7" evidence="4"/>
<dbReference type="FunFam" id="3.40.640.10:FF:000024">
    <property type="entry name" value="Kynurenine--oxoglutarate transaminase 3"/>
    <property type="match status" value="1"/>
</dbReference>
<evidence type="ECO:0000256" key="6">
    <source>
        <dbReference type="ARBA" id="ARBA00022679"/>
    </source>
</evidence>
<feature type="compositionally biased region" description="Polar residues" evidence="9">
    <location>
        <begin position="1"/>
        <end position="20"/>
    </location>
</feature>
<comment type="similarity">
    <text evidence="2">Belongs to the class-I pyridoxal-phosphate-dependent aminotransferase family.</text>
</comment>
<proteinExistence type="inferred from homology"/>
<dbReference type="GO" id="GO:0030170">
    <property type="term" value="F:pyridoxal phosphate binding"/>
    <property type="evidence" value="ECO:0007669"/>
    <property type="project" value="InterPro"/>
</dbReference>
<dbReference type="InterPro" id="IPR015422">
    <property type="entry name" value="PyrdxlP-dep_Trfase_small"/>
</dbReference>
<comment type="subunit">
    <text evidence="3">Homodimer.</text>
</comment>
<dbReference type="InterPro" id="IPR015421">
    <property type="entry name" value="PyrdxlP-dep_Trfase_major"/>
</dbReference>
<reference evidence="11 12" key="1">
    <citation type="submission" date="2014-02" db="EMBL/GenBank/DDBJ databases">
        <title>Single nucleus genome sequencing reveals high similarity among nuclei of an endomycorrhizal fungus.</title>
        <authorList>
            <person name="Lin K."/>
            <person name="Geurts R."/>
            <person name="Zhang Z."/>
            <person name="Limpens E."/>
            <person name="Saunders D.G."/>
            <person name="Mu D."/>
            <person name="Pang E."/>
            <person name="Cao H."/>
            <person name="Cha H."/>
            <person name="Lin T."/>
            <person name="Zhou Q."/>
            <person name="Shang Y."/>
            <person name="Li Y."/>
            <person name="Ivanov S."/>
            <person name="Sharma T."/>
            <person name="Velzen R.V."/>
            <person name="Ruijter N.D."/>
            <person name="Aanen D.K."/>
            <person name="Win J."/>
            <person name="Kamoun S."/>
            <person name="Bisseling T."/>
            <person name="Huang S."/>
        </authorList>
    </citation>
    <scope>NUCLEOTIDE SEQUENCE [LARGE SCALE GENOMIC DNA]</scope>
    <source>
        <strain evidence="12">DAOM197198w</strain>
    </source>
</reference>
<evidence type="ECO:0000259" key="10">
    <source>
        <dbReference type="Pfam" id="PF00155"/>
    </source>
</evidence>
<dbReference type="GO" id="GO:0005739">
    <property type="term" value="C:mitochondrion"/>
    <property type="evidence" value="ECO:0007669"/>
    <property type="project" value="TreeGrafter"/>
</dbReference>
<evidence type="ECO:0000256" key="4">
    <source>
        <dbReference type="ARBA" id="ARBA00012751"/>
    </source>
</evidence>
<dbReference type="InterPro" id="IPR051326">
    <property type="entry name" value="Kynurenine-oxoglutarate_AT"/>
</dbReference>
<comment type="pathway">
    <text evidence="8">Amino-acid degradation; L-kynurenine degradation; kynurenate from L-kynurenine: step 1/2.</text>
</comment>
<gene>
    <name evidence="11" type="ORF">RirG_231200</name>
</gene>
<evidence type="ECO:0000256" key="9">
    <source>
        <dbReference type="SAM" id="MobiDB-lite"/>
    </source>
</evidence>
<dbReference type="InterPro" id="IPR004839">
    <property type="entry name" value="Aminotransferase_I/II_large"/>
</dbReference>
<dbReference type="SUPFAM" id="SSF53383">
    <property type="entry name" value="PLP-dependent transferases"/>
    <property type="match status" value="1"/>
</dbReference>
<evidence type="ECO:0000256" key="3">
    <source>
        <dbReference type="ARBA" id="ARBA00011738"/>
    </source>
</evidence>
<dbReference type="FunFam" id="3.90.1150.10:FF:000021">
    <property type="entry name" value="Kynurenine--oxoglutarate transaminase 3"/>
    <property type="match status" value="1"/>
</dbReference>
<evidence type="ECO:0000256" key="7">
    <source>
        <dbReference type="ARBA" id="ARBA00022898"/>
    </source>
</evidence>
<dbReference type="Gene3D" id="3.90.1150.10">
    <property type="entry name" value="Aspartate Aminotransferase, domain 1"/>
    <property type="match status" value="1"/>
</dbReference>
<dbReference type="STRING" id="1432141.A0A015LJ00"/>
<keyword evidence="12" id="KW-1185">Reference proteome</keyword>
<keyword evidence="6" id="KW-0808">Transferase</keyword>
<comment type="caution">
    <text evidence="11">The sequence shown here is derived from an EMBL/GenBank/DDBJ whole genome shotgun (WGS) entry which is preliminary data.</text>
</comment>
<dbReference type="InterPro" id="IPR015424">
    <property type="entry name" value="PyrdxlP-dep_Trfase"/>
</dbReference>
<sequence>MNNNKSLTPGSPSPATLHTPLSNLTSNDLSTSAHSWEYLRKQARQFENELEQKLTSYSKIAAQVGRSVGYSKEGEGATGNSSEAMELELEELIKKLTSVVNSMAEVVDRPSTTPTNPSMMHMLQRHRDILYDYSKEFKKTKANILAAKNHSDLLNSVREDIRRYSLLIKVAFYSSFKSGISSETDYFLGERGRIESSHRMTDMIIEQAYETREEIGRQRNILLNMNNRMNRLTNMFPGINSLIDILQIPFAKKNPDMKNFRSNSLVSCVGFLATIKKKPFVKFSSALLTQRIMATNTKISSDNKQLIKRSDKIAHFKQDVWSIFTPLAQQFNAANLGQGFMDFPPPDFVIEAANRAINNRNDHQYSPPKGRANLKSILAKSYSPLFKRTLDPDSEILPTAGANEGLYAIFAAFLDPGDEVILIEPFFDQYIANITMNGGVPVYVPLRPMGDTNKIMSSRDWKLDINELRSKITSKSKIIVFNTPHNPVGKVFSIEEMAEINKLAEEFNLMIISDEVYDRLYYDPDVHERIANLPGAWERTITVGSGGKTFGTTGWRIGWLIGPKHLIGAALSAQTRIVFCVNTPLQEALAISFDLAETNNYFENTIGEYTRRREKLMKALTDVGLPYTIPQGSYFILANTAKVKIPEDYPYPDVILQRPRDFKVCYWMAKEIGVVAIPPSEFYCEENAHLAENFIRLAFCKTDKTLDEAAKNLQKLKKYIEE</sequence>
<evidence type="ECO:0000256" key="8">
    <source>
        <dbReference type="ARBA" id="ARBA00024016"/>
    </source>
</evidence>
<evidence type="ECO:0000256" key="2">
    <source>
        <dbReference type="ARBA" id="ARBA00007441"/>
    </source>
</evidence>
<evidence type="ECO:0000256" key="5">
    <source>
        <dbReference type="ARBA" id="ARBA00022576"/>
    </source>
</evidence>
<dbReference type="AlphaFoldDB" id="A0A015LJ00"/>
<dbReference type="Proteomes" id="UP000022910">
    <property type="component" value="Unassembled WGS sequence"/>
</dbReference>
<dbReference type="Gene3D" id="3.40.640.10">
    <property type="entry name" value="Type I PLP-dependent aspartate aminotransferase-like (Major domain)"/>
    <property type="match status" value="1"/>
</dbReference>
<keyword evidence="5" id="KW-0032">Aminotransferase</keyword>
<dbReference type="Pfam" id="PF12352">
    <property type="entry name" value="V-SNARE_C"/>
    <property type="match status" value="1"/>
</dbReference>
<feature type="domain" description="Aminotransferase class I/classII large" evidence="10">
    <location>
        <begin position="335"/>
        <end position="712"/>
    </location>
</feature>
<keyword evidence="7" id="KW-0663">Pyridoxal phosphate</keyword>
<dbReference type="GO" id="GO:0016212">
    <property type="term" value="F:kynurenine-oxoglutarate transaminase activity"/>
    <property type="evidence" value="ECO:0007669"/>
    <property type="project" value="UniProtKB-EC"/>
</dbReference>
<evidence type="ECO:0000256" key="1">
    <source>
        <dbReference type="ARBA" id="ARBA00001933"/>
    </source>
</evidence>
<dbReference type="GO" id="GO:0070189">
    <property type="term" value="P:kynurenine metabolic process"/>
    <property type="evidence" value="ECO:0007669"/>
    <property type="project" value="UniProtKB-ARBA"/>
</dbReference>
<name>A0A015LJ00_RHIIW</name>
<dbReference type="HOGENOM" id="CLU_383171_0_0_1"/>
<accession>A0A015LJ00</accession>
<evidence type="ECO:0000313" key="11">
    <source>
        <dbReference type="EMBL" id="EXX54798.1"/>
    </source>
</evidence>
<dbReference type="OrthoDB" id="2414662at2759"/>
<evidence type="ECO:0000313" key="12">
    <source>
        <dbReference type="Proteomes" id="UP000022910"/>
    </source>
</evidence>
<protein>
    <recommendedName>
        <fullName evidence="4">kynurenine--oxoglutarate transaminase</fullName>
        <ecNumber evidence="4">2.6.1.7</ecNumber>
    </recommendedName>
</protein>
<dbReference type="EMBL" id="JEMT01028419">
    <property type="protein sequence ID" value="EXX54798.1"/>
    <property type="molecule type" value="Genomic_DNA"/>
</dbReference>
<organism evidence="11 12">
    <name type="scientific">Rhizophagus irregularis (strain DAOM 197198w)</name>
    <name type="common">Glomus intraradices</name>
    <dbReference type="NCBI Taxonomy" id="1432141"/>
    <lineage>
        <taxon>Eukaryota</taxon>
        <taxon>Fungi</taxon>
        <taxon>Fungi incertae sedis</taxon>
        <taxon>Mucoromycota</taxon>
        <taxon>Glomeromycotina</taxon>
        <taxon>Glomeromycetes</taxon>
        <taxon>Glomerales</taxon>
        <taxon>Glomeraceae</taxon>
        <taxon>Rhizophagus</taxon>
    </lineage>
</organism>
<dbReference type="Pfam" id="PF00155">
    <property type="entry name" value="Aminotran_1_2"/>
    <property type="match status" value="1"/>
</dbReference>
<feature type="region of interest" description="Disordered" evidence="9">
    <location>
        <begin position="1"/>
        <end position="26"/>
    </location>
</feature>
<dbReference type="PANTHER" id="PTHR43807">
    <property type="entry name" value="FI04487P"/>
    <property type="match status" value="1"/>
</dbReference>
<dbReference type="SMR" id="A0A015LJ00"/>
<dbReference type="PANTHER" id="PTHR43807:SF20">
    <property type="entry name" value="FI04487P"/>
    <property type="match status" value="1"/>
</dbReference>
<comment type="cofactor">
    <cofactor evidence="1">
        <name>pyridoxal 5'-phosphate</name>
        <dbReference type="ChEBI" id="CHEBI:597326"/>
    </cofactor>
</comment>